<feature type="signal peptide" evidence="7">
    <location>
        <begin position="1"/>
        <end position="24"/>
    </location>
</feature>
<dbReference type="InterPro" id="IPR014755">
    <property type="entry name" value="Cu-Rt/internalin_Ig-like"/>
</dbReference>
<dbReference type="Pfam" id="PF04234">
    <property type="entry name" value="CopC"/>
    <property type="match status" value="1"/>
</dbReference>
<dbReference type="SUPFAM" id="SSF81296">
    <property type="entry name" value="E set domains"/>
    <property type="match status" value="1"/>
</dbReference>
<evidence type="ECO:0000256" key="5">
    <source>
        <dbReference type="ARBA" id="ARBA00022764"/>
    </source>
</evidence>
<evidence type="ECO:0000256" key="4">
    <source>
        <dbReference type="ARBA" id="ARBA00022729"/>
    </source>
</evidence>
<feature type="domain" description="CopC" evidence="8">
    <location>
        <begin position="25"/>
        <end position="120"/>
    </location>
</feature>
<dbReference type="GO" id="GO:0005507">
    <property type="term" value="F:copper ion binding"/>
    <property type="evidence" value="ECO:0007669"/>
    <property type="project" value="InterPro"/>
</dbReference>
<evidence type="ECO:0000313" key="10">
    <source>
        <dbReference type="Proteomes" id="UP000503017"/>
    </source>
</evidence>
<dbReference type="InterPro" id="IPR014756">
    <property type="entry name" value="Ig_E-set"/>
</dbReference>
<keyword evidence="3" id="KW-0479">Metal-binding</keyword>
<comment type="subcellular location">
    <subcellularLocation>
        <location evidence="1">Periplasm</location>
    </subcellularLocation>
</comment>
<evidence type="ECO:0000256" key="1">
    <source>
        <dbReference type="ARBA" id="ARBA00004418"/>
    </source>
</evidence>
<dbReference type="GO" id="GO:0006825">
    <property type="term" value="P:copper ion transport"/>
    <property type="evidence" value="ECO:0007669"/>
    <property type="project" value="InterPro"/>
</dbReference>
<keyword evidence="4 7" id="KW-0732">Signal</keyword>
<evidence type="ECO:0000256" key="7">
    <source>
        <dbReference type="SAM" id="SignalP"/>
    </source>
</evidence>
<dbReference type="InterPro" id="IPR032694">
    <property type="entry name" value="CopC/D"/>
</dbReference>
<dbReference type="Gene3D" id="2.60.40.1220">
    <property type="match status" value="1"/>
</dbReference>
<protein>
    <submittedName>
        <fullName evidence="9">Copper resistance protein CopC</fullName>
    </submittedName>
</protein>
<dbReference type="Proteomes" id="UP000503017">
    <property type="component" value="Chromosome"/>
</dbReference>
<dbReference type="NCBIfam" id="NF033814">
    <property type="entry name" value="copper_CopC"/>
    <property type="match status" value="1"/>
</dbReference>
<dbReference type="EMBL" id="CP033367">
    <property type="protein sequence ID" value="QKD05252.1"/>
    <property type="molecule type" value="Genomic_DNA"/>
</dbReference>
<name>A0A6M7WSP8_RHILI</name>
<reference evidence="9 10" key="1">
    <citation type="submission" date="2018-10" db="EMBL/GenBank/DDBJ databases">
        <authorList>
            <person name="Perry B.J."/>
            <person name="Sullivan J.T."/>
            <person name="Murphy R.J.T."/>
            <person name="Ramsay J.P."/>
            <person name="Ronson C.W."/>
        </authorList>
    </citation>
    <scope>NUCLEOTIDE SEQUENCE [LARGE SCALE GENOMIC DNA]</scope>
    <source>
        <strain evidence="9 10">R88b</strain>
    </source>
</reference>
<dbReference type="PANTHER" id="PTHR34820">
    <property type="entry name" value="INNER MEMBRANE PROTEIN YEBZ"/>
    <property type="match status" value="1"/>
</dbReference>
<comment type="similarity">
    <text evidence="2">Belongs to the CopC family.</text>
</comment>
<dbReference type="GO" id="GO:0042597">
    <property type="term" value="C:periplasmic space"/>
    <property type="evidence" value="ECO:0007669"/>
    <property type="project" value="UniProtKB-SubCell"/>
</dbReference>
<sequence length="122" mass="12915">MRNIVASAAFAAIASLALSGAAHAHAHLESALPPVNGTVKTAPNQLDLKFSEELNLKFTGVKVTGPDKKAVKTDGDMLMDGEKTFMVDLPAGLGAGTYKVEWHALSQDGHKTHGDYKFTVKP</sequence>
<evidence type="ECO:0000256" key="3">
    <source>
        <dbReference type="ARBA" id="ARBA00022723"/>
    </source>
</evidence>
<feature type="chain" id="PRO_5026969546" evidence="7">
    <location>
        <begin position="25"/>
        <end position="122"/>
    </location>
</feature>
<accession>A0A6M7WSP8</accession>
<dbReference type="AlphaFoldDB" id="A0A6M7WSP8"/>
<dbReference type="GO" id="GO:0005886">
    <property type="term" value="C:plasma membrane"/>
    <property type="evidence" value="ECO:0007669"/>
    <property type="project" value="TreeGrafter"/>
</dbReference>
<proteinExistence type="inferred from homology"/>
<organism evidence="9 10">
    <name type="scientific">Mesorhizobium loti R88b</name>
    <dbReference type="NCBI Taxonomy" id="935548"/>
    <lineage>
        <taxon>Bacteria</taxon>
        <taxon>Pseudomonadati</taxon>
        <taxon>Pseudomonadota</taxon>
        <taxon>Alphaproteobacteria</taxon>
        <taxon>Hyphomicrobiales</taxon>
        <taxon>Phyllobacteriaceae</taxon>
        <taxon>Mesorhizobium</taxon>
    </lineage>
</organism>
<gene>
    <name evidence="9" type="ORF">EB235_30325</name>
</gene>
<keyword evidence="5" id="KW-0574">Periplasm</keyword>
<evidence type="ECO:0000259" key="8">
    <source>
        <dbReference type="Pfam" id="PF04234"/>
    </source>
</evidence>
<evidence type="ECO:0000256" key="2">
    <source>
        <dbReference type="ARBA" id="ARBA00010509"/>
    </source>
</evidence>
<evidence type="ECO:0000256" key="6">
    <source>
        <dbReference type="ARBA" id="ARBA00023008"/>
    </source>
</evidence>
<dbReference type="GO" id="GO:0046688">
    <property type="term" value="P:response to copper ion"/>
    <property type="evidence" value="ECO:0007669"/>
    <property type="project" value="InterPro"/>
</dbReference>
<evidence type="ECO:0000313" key="9">
    <source>
        <dbReference type="EMBL" id="QKD05252.1"/>
    </source>
</evidence>
<dbReference type="RefSeq" id="WP_027033783.1">
    <property type="nucleotide sequence ID" value="NZ_CP033367.1"/>
</dbReference>
<dbReference type="InterPro" id="IPR007348">
    <property type="entry name" value="CopC_dom"/>
</dbReference>
<dbReference type="PANTHER" id="PTHR34820:SF4">
    <property type="entry name" value="INNER MEMBRANE PROTEIN YEBZ"/>
    <property type="match status" value="1"/>
</dbReference>
<keyword evidence="6" id="KW-0186">Copper</keyword>
<dbReference type="InterPro" id="IPR047685">
    <property type="entry name" value="CopC-like"/>
</dbReference>